<dbReference type="PANTHER" id="PTHR35526">
    <property type="entry name" value="ANTI-SIGMA-F FACTOR RSBW-RELATED"/>
    <property type="match status" value="1"/>
</dbReference>
<sequence length="161" mass="17344">MHMAHCDDQASPGAASADTSDSPRLRLRLALDMAETERLAAAVDEFADTFGVPPDVSMQVSLVLEELVTNTIKYGYPDGRAGTVDVELALLPDALHILVSDDGDAFDPFSAAEPDLSLALTERPIGGLGIHLIRKLADAHCYSYRDGRNQTRLVKRLAAEP</sequence>
<dbReference type="InterPro" id="IPR036890">
    <property type="entry name" value="HATPase_C_sf"/>
</dbReference>
<accession>A0A8D5AKY3</accession>
<dbReference type="GO" id="GO:0004674">
    <property type="term" value="F:protein serine/threonine kinase activity"/>
    <property type="evidence" value="ECO:0007669"/>
    <property type="project" value="UniProtKB-KW"/>
</dbReference>
<feature type="domain" description="Histidine kinase/HSP90-like ATPase" evidence="3">
    <location>
        <begin position="33"/>
        <end position="155"/>
    </location>
</feature>
<gene>
    <name evidence="4" type="ORF">MoryE10_02210</name>
</gene>
<proteinExistence type="predicted"/>
<protein>
    <recommendedName>
        <fullName evidence="3">Histidine kinase/HSP90-like ATPase domain-containing protein</fullName>
    </recommendedName>
</protein>
<organism evidence="4 5">
    <name type="scientific">Methylogaea oryzae</name>
    <dbReference type="NCBI Taxonomy" id="1295382"/>
    <lineage>
        <taxon>Bacteria</taxon>
        <taxon>Pseudomonadati</taxon>
        <taxon>Pseudomonadota</taxon>
        <taxon>Gammaproteobacteria</taxon>
        <taxon>Methylococcales</taxon>
        <taxon>Methylococcaceae</taxon>
        <taxon>Methylogaea</taxon>
    </lineage>
</organism>
<evidence type="ECO:0000313" key="4">
    <source>
        <dbReference type="EMBL" id="BBL69615.1"/>
    </source>
</evidence>
<keyword evidence="5" id="KW-1185">Reference proteome</keyword>
<dbReference type="InterPro" id="IPR050267">
    <property type="entry name" value="Anti-sigma-factor_SerPK"/>
</dbReference>
<dbReference type="InterPro" id="IPR003594">
    <property type="entry name" value="HATPase_dom"/>
</dbReference>
<dbReference type="Pfam" id="PF13581">
    <property type="entry name" value="HATPase_c_2"/>
    <property type="match status" value="1"/>
</dbReference>
<keyword evidence="1" id="KW-0723">Serine/threonine-protein kinase</keyword>
<keyword evidence="1" id="KW-0418">Kinase</keyword>
<evidence type="ECO:0000256" key="1">
    <source>
        <dbReference type="ARBA" id="ARBA00022527"/>
    </source>
</evidence>
<evidence type="ECO:0000313" key="5">
    <source>
        <dbReference type="Proteomes" id="UP000824988"/>
    </source>
</evidence>
<dbReference type="CDD" id="cd16936">
    <property type="entry name" value="HATPase_RsbW-like"/>
    <property type="match status" value="1"/>
</dbReference>
<evidence type="ECO:0000259" key="3">
    <source>
        <dbReference type="Pfam" id="PF13581"/>
    </source>
</evidence>
<keyword evidence="1" id="KW-0808">Transferase</keyword>
<reference evidence="4" key="1">
    <citation type="submission" date="2019-06" db="EMBL/GenBank/DDBJ databases">
        <title>Complete genome sequence of Methylogaea oryzae strain JCM16910.</title>
        <authorList>
            <person name="Asakawa S."/>
        </authorList>
    </citation>
    <scope>NUCLEOTIDE SEQUENCE</scope>
    <source>
        <strain evidence="4">E10</strain>
    </source>
</reference>
<dbReference type="RefSeq" id="WP_082411765.1">
    <property type="nucleotide sequence ID" value="NZ_AP019782.1"/>
</dbReference>
<dbReference type="Gene3D" id="3.30.565.10">
    <property type="entry name" value="Histidine kinase-like ATPase, C-terminal domain"/>
    <property type="match status" value="1"/>
</dbReference>
<dbReference type="EMBL" id="AP019782">
    <property type="protein sequence ID" value="BBL69615.1"/>
    <property type="molecule type" value="Genomic_DNA"/>
</dbReference>
<feature type="region of interest" description="Disordered" evidence="2">
    <location>
        <begin position="1"/>
        <end position="21"/>
    </location>
</feature>
<dbReference type="PANTHER" id="PTHR35526:SF6">
    <property type="entry name" value="SLR1861 PROTEIN"/>
    <property type="match status" value="1"/>
</dbReference>
<dbReference type="AlphaFoldDB" id="A0A8D5AKY3"/>
<dbReference type="KEGG" id="moz:MoryE10_02210"/>
<dbReference type="Proteomes" id="UP000824988">
    <property type="component" value="Chromosome"/>
</dbReference>
<name>A0A8D5AKY3_9GAMM</name>
<evidence type="ECO:0000256" key="2">
    <source>
        <dbReference type="SAM" id="MobiDB-lite"/>
    </source>
</evidence>
<dbReference type="SUPFAM" id="SSF55874">
    <property type="entry name" value="ATPase domain of HSP90 chaperone/DNA topoisomerase II/histidine kinase"/>
    <property type="match status" value="1"/>
</dbReference>